<gene>
    <name evidence="1" type="ORF">FCALED_LOCUS16567</name>
</gene>
<feature type="non-terminal residue" evidence="1">
    <location>
        <position position="1"/>
    </location>
</feature>
<sequence>NTPALFIAWLQETYHAVKLGSAQASMKALMSDKFLFIDTSETYEKWIRPR</sequence>
<reference evidence="1" key="1">
    <citation type="submission" date="2021-06" db="EMBL/GenBank/DDBJ databases">
        <authorList>
            <person name="Kallberg Y."/>
            <person name="Tangrot J."/>
            <person name="Rosling A."/>
        </authorList>
    </citation>
    <scope>NUCLEOTIDE SEQUENCE</scope>
    <source>
        <strain evidence="1">UK204</strain>
    </source>
</reference>
<evidence type="ECO:0000313" key="2">
    <source>
        <dbReference type="Proteomes" id="UP000789570"/>
    </source>
</evidence>
<proteinExistence type="predicted"/>
<dbReference type="EMBL" id="CAJVPQ010019994">
    <property type="protein sequence ID" value="CAG8755221.1"/>
    <property type="molecule type" value="Genomic_DNA"/>
</dbReference>
<organism evidence="1 2">
    <name type="scientific">Funneliformis caledonium</name>
    <dbReference type="NCBI Taxonomy" id="1117310"/>
    <lineage>
        <taxon>Eukaryota</taxon>
        <taxon>Fungi</taxon>
        <taxon>Fungi incertae sedis</taxon>
        <taxon>Mucoromycota</taxon>
        <taxon>Glomeromycotina</taxon>
        <taxon>Glomeromycetes</taxon>
        <taxon>Glomerales</taxon>
        <taxon>Glomeraceae</taxon>
        <taxon>Funneliformis</taxon>
    </lineage>
</organism>
<name>A0A9N9IYE0_9GLOM</name>
<feature type="non-terminal residue" evidence="1">
    <location>
        <position position="50"/>
    </location>
</feature>
<protein>
    <submittedName>
        <fullName evidence="1">2268_t:CDS:1</fullName>
    </submittedName>
</protein>
<evidence type="ECO:0000313" key="1">
    <source>
        <dbReference type="EMBL" id="CAG8755221.1"/>
    </source>
</evidence>
<accession>A0A9N9IYE0</accession>
<dbReference type="AlphaFoldDB" id="A0A9N9IYE0"/>
<keyword evidence="2" id="KW-1185">Reference proteome</keyword>
<dbReference type="OrthoDB" id="2345504at2759"/>
<dbReference type="Proteomes" id="UP000789570">
    <property type="component" value="Unassembled WGS sequence"/>
</dbReference>
<comment type="caution">
    <text evidence="1">The sequence shown here is derived from an EMBL/GenBank/DDBJ whole genome shotgun (WGS) entry which is preliminary data.</text>
</comment>